<evidence type="ECO:0008006" key="4">
    <source>
        <dbReference type="Google" id="ProtNLM"/>
    </source>
</evidence>
<dbReference type="AlphaFoldDB" id="G4QN99"/>
<evidence type="ECO:0000256" key="1">
    <source>
        <dbReference type="SAM" id="SignalP"/>
    </source>
</evidence>
<accession>G4QN99</accession>
<evidence type="ECO:0000313" key="2">
    <source>
        <dbReference type="EMBL" id="AEP31518.1"/>
    </source>
</evidence>
<dbReference type="Proteomes" id="UP000009282">
    <property type="component" value="Chromosome"/>
</dbReference>
<feature type="chain" id="PRO_5003467402" description="DUF4350 domain-containing protein" evidence="1">
    <location>
        <begin position="20"/>
        <end position="321"/>
    </location>
</feature>
<proteinExistence type="predicted"/>
<dbReference type="EMBL" id="CP003060">
    <property type="protein sequence ID" value="AEP31518.1"/>
    <property type="molecule type" value="Genomic_DNA"/>
</dbReference>
<reference evidence="2 3" key="1">
    <citation type="journal article" date="2011" name="J. Bacteriol.">
        <title>Complete genome sequence of seawater bacterium Glaciecola nitratireducens FR1064T.</title>
        <authorList>
            <person name="Bian F."/>
            <person name="Qin Q.L."/>
            <person name="Xie B.B."/>
            <person name="Shu Y.L."/>
            <person name="Zhang X.Y."/>
            <person name="Yu Y."/>
            <person name="Chen B."/>
            <person name="Chen X.L."/>
            <person name="Zhou B.C."/>
            <person name="Zhang Y.Z."/>
        </authorList>
    </citation>
    <scope>NUCLEOTIDE SEQUENCE [LARGE SCALE GENOMIC DNA]</scope>
    <source>
        <strain evidence="3">JCM 12485 / KCTC 12276 / FR1064</strain>
    </source>
</reference>
<dbReference type="KEGG" id="gni:GNIT_3424"/>
<gene>
    <name evidence="2" type="ordered locus">GNIT_3424</name>
</gene>
<evidence type="ECO:0000313" key="3">
    <source>
        <dbReference type="Proteomes" id="UP000009282"/>
    </source>
</evidence>
<keyword evidence="1" id="KW-0732">Signal</keyword>
<dbReference type="RefSeq" id="WP_014110389.1">
    <property type="nucleotide sequence ID" value="NC_016041.1"/>
</dbReference>
<organism evidence="2 3">
    <name type="scientific">Glaciecola nitratireducens (strain JCM 12485 / KCTC 12276 / FR1064)</name>
    <dbReference type="NCBI Taxonomy" id="1085623"/>
    <lineage>
        <taxon>Bacteria</taxon>
        <taxon>Pseudomonadati</taxon>
        <taxon>Pseudomonadota</taxon>
        <taxon>Gammaproteobacteria</taxon>
        <taxon>Alteromonadales</taxon>
        <taxon>Alteromonadaceae</taxon>
        <taxon>Brumicola</taxon>
    </lineage>
</organism>
<dbReference type="Gene3D" id="3.40.50.880">
    <property type="match status" value="1"/>
</dbReference>
<dbReference type="SUPFAM" id="SSF52317">
    <property type="entry name" value="Class I glutamine amidotransferase-like"/>
    <property type="match status" value="1"/>
</dbReference>
<dbReference type="InterPro" id="IPR029062">
    <property type="entry name" value="Class_I_gatase-like"/>
</dbReference>
<dbReference type="OrthoDB" id="6397329at2"/>
<dbReference type="eggNOG" id="ENOG502ZDYQ">
    <property type="taxonomic scope" value="Bacteria"/>
</dbReference>
<name>G4QN99_GLANF</name>
<feature type="signal peptide" evidence="1">
    <location>
        <begin position="1"/>
        <end position="19"/>
    </location>
</feature>
<protein>
    <recommendedName>
        <fullName evidence="4">DUF4350 domain-containing protein</fullName>
    </recommendedName>
</protein>
<dbReference type="PROSITE" id="PS51257">
    <property type="entry name" value="PROKAR_LIPOPROTEIN"/>
    <property type="match status" value="1"/>
</dbReference>
<sequence length="321" mass="35167">MKPLLRILLLSSTVVLTFACSDNHRLPQQADPDFQPQNTTRSFSKLNSPVVFIDEAHNNFHTANGRFSAFAKVLASDGYTVKSSTKAFTLAGLEQADILVIANALDAGRQDWTPPFRDAFDAKEVQVIKQWVSEGGSLFLIADHIPFPKAAESLSLAFGFEFSNGHVDKAIFRIDDESLAQHSITKGMKSSQQYNNGADTFNGLIEPVTKSIRQVRTFGGSAFQAPNDAKALLILGKGSTSLLPEIPFQINSETPRVSMEGWSQGAVLEVGDGRVAVFSEAMMFTSQIYIPTGEKHGLVSEGAQQNEQFLLNVMHWLSKKI</sequence>
<dbReference type="HOGENOM" id="CLU_865350_0_0_6"/>
<keyword evidence="3" id="KW-1185">Reference proteome</keyword>
<dbReference type="STRING" id="1085623.GNIT_3424"/>